<gene>
    <name evidence="1" type="ORF">OEZ85_000105</name>
</gene>
<dbReference type="Proteomes" id="UP001244341">
    <property type="component" value="Chromosome 16b"/>
</dbReference>
<organism evidence="1 2">
    <name type="scientific">Tetradesmus obliquus</name>
    <name type="common">Green alga</name>
    <name type="synonym">Acutodesmus obliquus</name>
    <dbReference type="NCBI Taxonomy" id="3088"/>
    <lineage>
        <taxon>Eukaryota</taxon>
        <taxon>Viridiplantae</taxon>
        <taxon>Chlorophyta</taxon>
        <taxon>core chlorophytes</taxon>
        <taxon>Chlorophyceae</taxon>
        <taxon>CS clade</taxon>
        <taxon>Sphaeropleales</taxon>
        <taxon>Scenedesmaceae</taxon>
        <taxon>Tetradesmus</taxon>
    </lineage>
</organism>
<dbReference type="PANTHER" id="PTHR33471">
    <property type="entry name" value="ATP-DEPENDENT ZINC METALLOPROTEASE-RELATED"/>
    <property type="match status" value="1"/>
</dbReference>
<dbReference type="Gene3D" id="1.20.58.760">
    <property type="entry name" value="Peptidase M41"/>
    <property type="match status" value="1"/>
</dbReference>
<dbReference type="SUPFAM" id="SSF140990">
    <property type="entry name" value="FtsH protease domain-like"/>
    <property type="match status" value="1"/>
</dbReference>
<accession>A0ABY8USS7</accession>
<dbReference type="EMBL" id="CP126223">
    <property type="protein sequence ID" value="WIA23341.1"/>
    <property type="molecule type" value="Genomic_DNA"/>
</dbReference>
<sequence>MALFAVLHATSNPWISSRQGRPQHTHAVQQQRCCHYSHTAGQRGLATTVCRSASVQSPSISLSKDSTLTSFCQQLDSILADASGEGSNAGSNLGSNAEKLAVQLAEAARAQGLVKAFGRGLQVPKRIYTIDELRLNKVEPEKLLSPTDDSLNYVRNVAQGAAAAGLAAVAYFSGFDGGKVFGTLLGASFLLAADQVANMGGGEALIVDTLGRVIRPAYQQRVTLHEAGHFLIAYLVGLLPRDYTMSSLDAFLRYRALNVQAGCHFCDGGFEGEVAAGRLSSSSLDRFSCVALAGVVTEYLRFGQAEGGVGDVAQLDQLLRALQFTQKKADGQVRWAVLNVAALLRRHADLHDKLAAAMAAGASVGSCVALIEKDLAGKAELLAAEAGSVSMESPLTSTATSSE</sequence>
<name>A0ABY8USS7_TETOB</name>
<evidence type="ECO:0000313" key="1">
    <source>
        <dbReference type="EMBL" id="WIA23341.1"/>
    </source>
</evidence>
<proteinExistence type="predicted"/>
<reference evidence="1 2" key="1">
    <citation type="submission" date="2023-05" db="EMBL/GenBank/DDBJ databases">
        <title>A 100% complete, gapless, phased diploid assembly of the Scenedesmus obliquus UTEX 3031 genome.</title>
        <authorList>
            <person name="Biondi T.C."/>
            <person name="Hanschen E.R."/>
            <person name="Kwon T."/>
            <person name="Eng W."/>
            <person name="Kruse C.P.S."/>
            <person name="Koehler S.I."/>
            <person name="Kunde Y."/>
            <person name="Gleasner C.D."/>
            <person name="You Mak K.T."/>
            <person name="Polle J."/>
            <person name="Hovde B.T."/>
            <person name="Starkenburg S.R."/>
        </authorList>
    </citation>
    <scope>NUCLEOTIDE SEQUENCE [LARGE SCALE GENOMIC DNA]</scope>
    <source>
        <strain evidence="1 2">DOE0152z</strain>
    </source>
</reference>
<keyword evidence="2" id="KW-1185">Reference proteome</keyword>
<evidence type="ECO:0000313" key="2">
    <source>
        <dbReference type="Proteomes" id="UP001244341"/>
    </source>
</evidence>
<protein>
    <recommendedName>
        <fullName evidence="3">Peptidase M41 domain-containing protein</fullName>
    </recommendedName>
</protein>
<evidence type="ECO:0008006" key="3">
    <source>
        <dbReference type="Google" id="ProtNLM"/>
    </source>
</evidence>
<dbReference type="PANTHER" id="PTHR33471:SF1">
    <property type="entry name" value="OS01G0382700 PROTEIN"/>
    <property type="match status" value="1"/>
</dbReference>
<dbReference type="InterPro" id="IPR037219">
    <property type="entry name" value="Peptidase_M41-like"/>
</dbReference>